<dbReference type="Proteomes" id="UP001367771">
    <property type="component" value="Unassembled WGS sequence"/>
</dbReference>
<proteinExistence type="predicted"/>
<dbReference type="RefSeq" id="WP_235199541.1">
    <property type="nucleotide sequence ID" value="NZ_JBBBDM010000001.1"/>
</dbReference>
<keyword evidence="3" id="KW-1185">Reference proteome</keyword>
<keyword evidence="1" id="KW-0812">Transmembrane</keyword>
<reference evidence="2 3" key="1">
    <citation type="journal article" date="2013" name="Int. J. Syst. Evol. Microbiol.">
        <title>Sphingomonas kyungheensis sp. nov., a bacterium with ginsenoside-converting activity isolated from soil of a ginseng field.</title>
        <authorList>
            <person name="Son H.M."/>
            <person name="Yang J.E."/>
            <person name="Park Y."/>
            <person name="Han C.K."/>
            <person name="Kim S.G."/>
            <person name="Kook M."/>
            <person name="Yi T.H."/>
        </authorList>
    </citation>
    <scope>NUCLEOTIDE SEQUENCE [LARGE SCALE GENOMIC DNA]</scope>
    <source>
        <strain evidence="2 3">LMG 26582</strain>
    </source>
</reference>
<evidence type="ECO:0000313" key="2">
    <source>
        <dbReference type="EMBL" id="MEI5685892.1"/>
    </source>
</evidence>
<sequence length="86" mass="9560">METYIEPIRWFASISGMIAATIVALDWGRRDTGWAMVLFCLSAVAWLAGAAMMRDWALGSQNIVLLLIDLLGVYRYLIREPAPGEA</sequence>
<accession>A0ABU8GYF8</accession>
<dbReference type="EMBL" id="JBBBDM010000001">
    <property type="protein sequence ID" value="MEI5685892.1"/>
    <property type="molecule type" value="Genomic_DNA"/>
</dbReference>
<evidence type="ECO:0000256" key="1">
    <source>
        <dbReference type="SAM" id="Phobius"/>
    </source>
</evidence>
<comment type="caution">
    <text evidence="2">The sequence shown here is derived from an EMBL/GenBank/DDBJ whole genome shotgun (WGS) entry which is preliminary data.</text>
</comment>
<feature type="transmembrane region" description="Helical" evidence="1">
    <location>
        <begin position="7"/>
        <end position="27"/>
    </location>
</feature>
<keyword evidence="1" id="KW-1133">Transmembrane helix</keyword>
<name>A0ABU8GYF8_9SPHN</name>
<evidence type="ECO:0000313" key="3">
    <source>
        <dbReference type="Proteomes" id="UP001367771"/>
    </source>
</evidence>
<feature type="transmembrane region" description="Helical" evidence="1">
    <location>
        <begin position="34"/>
        <end position="53"/>
    </location>
</feature>
<protein>
    <submittedName>
        <fullName evidence="2">Uncharacterized protein</fullName>
    </submittedName>
</protein>
<gene>
    <name evidence="2" type="ORF">V8201_02240</name>
</gene>
<organism evidence="2 3">
    <name type="scientific">Sphingomonas kyungheensis</name>
    <dbReference type="NCBI Taxonomy" id="1069987"/>
    <lineage>
        <taxon>Bacteria</taxon>
        <taxon>Pseudomonadati</taxon>
        <taxon>Pseudomonadota</taxon>
        <taxon>Alphaproteobacteria</taxon>
        <taxon>Sphingomonadales</taxon>
        <taxon>Sphingomonadaceae</taxon>
        <taxon>Sphingomonas</taxon>
    </lineage>
</organism>
<feature type="transmembrane region" description="Helical" evidence="1">
    <location>
        <begin position="59"/>
        <end position="78"/>
    </location>
</feature>
<keyword evidence="1" id="KW-0472">Membrane</keyword>